<keyword evidence="4" id="KW-0997">Cell inner membrane</keyword>
<evidence type="ECO:0000256" key="7">
    <source>
        <dbReference type="ARBA" id="ARBA00022985"/>
    </source>
</evidence>
<feature type="transmembrane region" description="Helical" evidence="11">
    <location>
        <begin position="87"/>
        <end position="104"/>
    </location>
</feature>
<keyword evidence="5" id="KW-0441">Lipid A biosynthesis</keyword>
<dbReference type="InterPro" id="IPR037185">
    <property type="entry name" value="EmrE-like"/>
</dbReference>
<dbReference type="Gene3D" id="1.10.3730.20">
    <property type="match status" value="1"/>
</dbReference>
<dbReference type="RefSeq" id="WP_377817792.1">
    <property type="nucleotide sequence ID" value="NZ_JBHSLU010000087.1"/>
</dbReference>
<keyword evidence="6 11" id="KW-0812">Transmembrane</keyword>
<dbReference type="Pfam" id="PF00892">
    <property type="entry name" value="EamA"/>
    <property type="match status" value="1"/>
</dbReference>
<evidence type="ECO:0000256" key="3">
    <source>
        <dbReference type="ARBA" id="ARBA00022516"/>
    </source>
</evidence>
<dbReference type="PANTHER" id="PTHR30561">
    <property type="entry name" value="SMR FAMILY PROTON-DEPENDENT DRUG EFFLUX TRANSPORTER SUGE"/>
    <property type="match status" value="1"/>
</dbReference>
<keyword evidence="2" id="KW-1003">Cell membrane</keyword>
<accession>A0ABW0P930</accession>
<gene>
    <name evidence="13" type="ORF">ACFPN9_24310</name>
</gene>
<dbReference type="PANTHER" id="PTHR30561:SF9">
    <property type="entry name" value="4-AMINO-4-DEOXY-L-ARABINOSE-PHOSPHOUNDECAPRENOL FLIPPASE SUBUNIT ARNF-RELATED"/>
    <property type="match status" value="1"/>
</dbReference>
<evidence type="ECO:0000313" key="13">
    <source>
        <dbReference type="EMBL" id="MFC5508373.1"/>
    </source>
</evidence>
<sequence>MIAWQHLLLLALYVGVSVSGLTLMKLRTELTDTMTWVGFALYGAGFGLWLLFLKRVPLSKAFPVAAGCLIIATQLCGWYFLKESISRSQMLGIAMMLLAVPLIFRA</sequence>
<dbReference type="InterPro" id="IPR000390">
    <property type="entry name" value="Small_drug/metabolite_transptr"/>
</dbReference>
<keyword evidence="14" id="KW-1185">Reference proteome</keyword>
<feature type="domain" description="EamA" evidence="12">
    <location>
        <begin position="38"/>
        <end position="104"/>
    </location>
</feature>
<feature type="transmembrane region" description="Helical" evidence="11">
    <location>
        <begin position="36"/>
        <end position="54"/>
    </location>
</feature>
<dbReference type="Proteomes" id="UP001596060">
    <property type="component" value="Unassembled WGS sequence"/>
</dbReference>
<dbReference type="EMBL" id="JBHSLU010000087">
    <property type="protein sequence ID" value="MFC5508373.1"/>
    <property type="molecule type" value="Genomic_DNA"/>
</dbReference>
<proteinExistence type="predicted"/>
<evidence type="ECO:0000259" key="12">
    <source>
        <dbReference type="Pfam" id="PF00892"/>
    </source>
</evidence>
<reference evidence="14" key="1">
    <citation type="journal article" date="2019" name="Int. J. Syst. Evol. Microbiol.">
        <title>The Global Catalogue of Microorganisms (GCM) 10K type strain sequencing project: providing services to taxonomists for standard genome sequencing and annotation.</title>
        <authorList>
            <consortium name="The Broad Institute Genomics Platform"/>
            <consortium name="The Broad Institute Genome Sequencing Center for Infectious Disease"/>
            <person name="Wu L."/>
            <person name="Ma J."/>
        </authorList>
    </citation>
    <scope>NUCLEOTIDE SEQUENCE [LARGE SCALE GENOMIC DNA]</scope>
    <source>
        <strain evidence="14">CCUG 43117</strain>
    </source>
</reference>
<dbReference type="SUPFAM" id="SSF103481">
    <property type="entry name" value="Multidrug resistance efflux transporter EmrE"/>
    <property type="match status" value="1"/>
</dbReference>
<keyword evidence="10 11" id="KW-0472">Membrane</keyword>
<evidence type="ECO:0000256" key="2">
    <source>
        <dbReference type="ARBA" id="ARBA00022475"/>
    </source>
</evidence>
<dbReference type="InterPro" id="IPR000620">
    <property type="entry name" value="EamA_dom"/>
</dbReference>
<keyword evidence="9" id="KW-0443">Lipid metabolism</keyword>
<keyword evidence="8 11" id="KW-1133">Transmembrane helix</keyword>
<evidence type="ECO:0000256" key="10">
    <source>
        <dbReference type="ARBA" id="ARBA00023136"/>
    </source>
</evidence>
<evidence type="ECO:0000256" key="6">
    <source>
        <dbReference type="ARBA" id="ARBA00022692"/>
    </source>
</evidence>
<keyword evidence="7" id="KW-0448">Lipopolysaccharide biosynthesis</keyword>
<evidence type="ECO:0000256" key="5">
    <source>
        <dbReference type="ARBA" id="ARBA00022556"/>
    </source>
</evidence>
<protein>
    <submittedName>
        <fullName evidence="13">SMR family transporter</fullName>
    </submittedName>
</protein>
<comment type="caution">
    <text evidence="13">The sequence shown here is derived from an EMBL/GenBank/DDBJ whole genome shotgun (WGS) entry which is preliminary data.</text>
</comment>
<evidence type="ECO:0000256" key="1">
    <source>
        <dbReference type="ARBA" id="ARBA00004651"/>
    </source>
</evidence>
<comment type="subcellular location">
    <subcellularLocation>
        <location evidence="1">Cell membrane</location>
        <topology evidence="1">Multi-pass membrane protein</topology>
    </subcellularLocation>
</comment>
<evidence type="ECO:0000313" key="14">
    <source>
        <dbReference type="Proteomes" id="UP001596060"/>
    </source>
</evidence>
<evidence type="ECO:0000256" key="4">
    <source>
        <dbReference type="ARBA" id="ARBA00022519"/>
    </source>
</evidence>
<evidence type="ECO:0000256" key="9">
    <source>
        <dbReference type="ARBA" id="ARBA00023098"/>
    </source>
</evidence>
<evidence type="ECO:0000256" key="8">
    <source>
        <dbReference type="ARBA" id="ARBA00022989"/>
    </source>
</evidence>
<feature type="transmembrane region" description="Helical" evidence="11">
    <location>
        <begin position="61"/>
        <end position="81"/>
    </location>
</feature>
<organism evidence="13 14">
    <name type="scientific">Bosea massiliensis</name>
    <dbReference type="NCBI Taxonomy" id="151419"/>
    <lineage>
        <taxon>Bacteria</taxon>
        <taxon>Pseudomonadati</taxon>
        <taxon>Pseudomonadota</taxon>
        <taxon>Alphaproteobacteria</taxon>
        <taxon>Hyphomicrobiales</taxon>
        <taxon>Boseaceae</taxon>
        <taxon>Bosea</taxon>
    </lineage>
</organism>
<evidence type="ECO:0000256" key="11">
    <source>
        <dbReference type="SAM" id="Phobius"/>
    </source>
</evidence>
<keyword evidence="3" id="KW-0444">Lipid biosynthesis</keyword>
<name>A0ABW0P930_9HYPH</name>